<feature type="signal peptide" evidence="2">
    <location>
        <begin position="1"/>
        <end position="24"/>
    </location>
</feature>
<protein>
    <recommendedName>
        <fullName evidence="3">SGNH hydrolase-type esterase domain-containing protein</fullName>
    </recommendedName>
</protein>
<feature type="chain" id="PRO_5043762985" description="SGNH hydrolase-type esterase domain-containing protein" evidence="2">
    <location>
        <begin position="25"/>
        <end position="370"/>
    </location>
</feature>
<name>A0AAV1HQT8_9CHLO</name>
<feature type="region of interest" description="Disordered" evidence="1">
    <location>
        <begin position="33"/>
        <end position="83"/>
    </location>
</feature>
<feature type="compositionally biased region" description="Low complexity" evidence="1">
    <location>
        <begin position="37"/>
        <end position="54"/>
    </location>
</feature>
<proteinExistence type="predicted"/>
<evidence type="ECO:0000256" key="2">
    <source>
        <dbReference type="SAM" id="SignalP"/>
    </source>
</evidence>
<keyword evidence="5" id="KW-1185">Reference proteome</keyword>
<dbReference type="PANTHER" id="PTHR30383">
    <property type="entry name" value="THIOESTERASE 1/PROTEASE 1/LYSOPHOSPHOLIPASE L1"/>
    <property type="match status" value="1"/>
</dbReference>
<feature type="region of interest" description="Disordered" evidence="1">
    <location>
        <begin position="339"/>
        <end position="370"/>
    </location>
</feature>
<evidence type="ECO:0000259" key="3">
    <source>
        <dbReference type="Pfam" id="PF13472"/>
    </source>
</evidence>
<dbReference type="SUPFAM" id="SSF52266">
    <property type="entry name" value="SGNH hydrolase"/>
    <property type="match status" value="1"/>
</dbReference>
<dbReference type="Gene3D" id="3.40.50.1110">
    <property type="entry name" value="SGNH hydrolase"/>
    <property type="match status" value="1"/>
</dbReference>
<keyword evidence="2" id="KW-0732">Signal</keyword>
<dbReference type="InterPro" id="IPR036514">
    <property type="entry name" value="SGNH_hydro_sf"/>
</dbReference>
<dbReference type="InterPro" id="IPR013830">
    <property type="entry name" value="SGNH_hydro"/>
</dbReference>
<gene>
    <name evidence="4" type="ORF">CVIRNUC_000620</name>
</gene>
<feature type="compositionally biased region" description="Basic residues" evidence="1">
    <location>
        <begin position="349"/>
        <end position="358"/>
    </location>
</feature>
<feature type="domain" description="SGNH hydrolase-type esterase" evidence="3">
    <location>
        <begin position="109"/>
        <end position="275"/>
    </location>
</feature>
<reference evidence="4 5" key="1">
    <citation type="submission" date="2023-10" db="EMBL/GenBank/DDBJ databases">
        <authorList>
            <person name="Maclean D."/>
            <person name="Macfadyen A."/>
        </authorList>
    </citation>
    <scope>NUCLEOTIDE SEQUENCE [LARGE SCALE GENOMIC DNA]</scope>
</reference>
<dbReference type="InterPro" id="IPR051532">
    <property type="entry name" value="Ester_Hydrolysis_Enzymes"/>
</dbReference>
<dbReference type="Proteomes" id="UP001314263">
    <property type="component" value="Unassembled WGS sequence"/>
</dbReference>
<evidence type="ECO:0000256" key="1">
    <source>
        <dbReference type="SAM" id="MobiDB-lite"/>
    </source>
</evidence>
<dbReference type="Pfam" id="PF13472">
    <property type="entry name" value="Lipase_GDSL_2"/>
    <property type="match status" value="1"/>
</dbReference>
<organism evidence="4 5">
    <name type="scientific">Coccomyxa viridis</name>
    <dbReference type="NCBI Taxonomy" id="1274662"/>
    <lineage>
        <taxon>Eukaryota</taxon>
        <taxon>Viridiplantae</taxon>
        <taxon>Chlorophyta</taxon>
        <taxon>core chlorophytes</taxon>
        <taxon>Trebouxiophyceae</taxon>
        <taxon>Trebouxiophyceae incertae sedis</taxon>
        <taxon>Coccomyxaceae</taxon>
        <taxon>Coccomyxa</taxon>
    </lineage>
</organism>
<dbReference type="AlphaFoldDB" id="A0AAV1HQT8"/>
<evidence type="ECO:0000313" key="4">
    <source>
        <dbReference type="EMBL" id="CAK0735680.1"/>
    </source>
</evidence>
<dbReference type="EMBL" id="CAUYUE010000001">
    <property type="protein sequence ID" value="CAK0735680.1"/>
    <property type="molecule type" value="Genomic_DNA"/>
</dbReference>
<evidence type="ECO:0000313" key="5">
    <source>
        <dbReference type="Proteomes" id="UP001314263"/>
    </source>
</evidence>
<accession>A0AAV1HQT8</accession>
<comment type="caution">
    <text evidence="4">The sequence shown here is derived from an EMBL/GenBank/DDBJ whole genome shotgun (WGS) entry which is preliminary data.</text>
</comment>
<sequence length="370" mass="41076">MVGRKGIRGAGIASLVVCCTLVLGEVTGESQQALEGSAQDIQSRSSSQRSVDSAGEGSKRPRGEQLRQPLQAKRRHRGSTSNEKWVKLHEQLAREVNAADEDKGFDVLFYGDSVLESTRGTYLGSAWSEFRQVKEVWEEVFGGKPYSTHTLAISGDTVSKLLWRMKNGEVPLKREPRVAVVLAGTEDLVSPACREMNVVHRAAADLRGLLVYMHRRMPTTQIVAMGVLPKGQTWPNTCTEAITAANNRLQQYAERHSPWLHYLDVGDRFLTHQDDGHGHQEIVPSLLTQDTLNPSFYGMRIIATELEALIDTLMTKKPGKLEKGVTHITPRKVSVSAVGEARAAARKERAGRRKRRREHVLSGARRRDSG</sequence>